<feature type="domain" description="Glycosyltransferase subfamily 4-like N-terminal" evidence="3">
    <location>
        <begin position="17"/>
        <end position="175"/>
    </location>
</feature>
<keyword evidence="2 4" id="KW-0808">Transferase</keyword>
<evidence type="ECO:0000313" key="4">
    <source>
        <dbReference type="EMBL" id="QDZ16428.1"/>
    </source>
</evidence>
<dbReference type="Pfam" id="PF13692">
    <property type="entry name" value="Glyco_trans_1_4"/>
    <property type="match status" value="1"/>
</dbReference>
<evidence type="ECO:0000259" key="3">
    <source>
        <dbReference type="Pfam" id="PF13439"/>
    </source>
</evidence>
<dbReference type="Gene3D" id="3.40.50.2000">
    <property type="entry name" value="Glycogen Phosphorylase B"/>
    <property type="match status" value="2"/>
</dbReference>
<name>A0A5B8M6U1_9MICO</name>
<sequence>MTTLRVIVDEVLTEVPDGTSRYSLELTRQLIATAPRGCDVEGIIAAHDDKDRLLLDQVLPGLAGLQSLPVGSRELRLAWQMGVKLPVGGGLIHAPSLLAPLFKHKGRGTLEQTTVTVHDVSAYTAPDAVGVVEAAWQKAMVKRARKFADAIVVPTHAVAEQLDEVARLGDRIRVIGGAPSDTLRVPADADARAAALRLPERYVATVSSLDPRRGLRELIAAMAHPLMNGTPLVVVGPEEFRGEHVATVAMEAGLPEGRVRALGTLGDSDLAVVLSRASVFAYPNLISGFGLPVVEAMRFGTPVVHSDDPAVAEVAFGAGVAVPREDAAGYPERLAQAISAVLADGAVRDRLRFAGMDRAAAFSWQDSAERVWALHAEL</sequence>
<dbReference type="GO" id="GO:0016757">
    <property type="term" value="F:glycosyltransferase activity"/>
    <property type="evidence" value="ECO:0007669"/>
    <property type="project" value="TreeGrafter"/>
</dbReference>
<dbReference type="PANTHER" id="PTHR46401">
    <property type="entry name" value="GLYCOSYLTRANSFERASE WBBK-RELATED"/>
    <property type="match status" value="1"/>
</dbReference>
<dbReference type="RefSeq" id="WP_146322432.1">
    <property type="nucleotide sequence ID" value="NZ_CP042305.1"/>
</dbReference>
<evidence type="ECO:0000256" key="2">
    <source>
        <dbReference type="ARBA" id="ARBA00022679"/>
    </source>
</evidence>
<evidence type="ECO:0000313" key="5">
    <source>
        <dbReference type="Proteomes" id="UP000320216"/>
    </source>
</evidence>
<reference evidence="4 5" key="1">
    <citation type="submission" date="2019-07" db="EMBL/GenBank/DDBJ databases">
        <title>Full genome sequence of Humibacter sp. WJ7-1.</title>
        <authorList>
            <person name="Im W.-T."/>
        </authorList>
    </citation>
    <scope>NUCLEOTIDE SEQUENCE [LARGE SCALE GENOMIC DNA]</scope>
    <source>
        <strain evidence="4 5">WJ7-1</strain>
    </source>
</reference>
<dbReference type="SUPFAM" id="SSF53756">
    <property type="entry name" value="UDP-Glycosyltransferase/glycogen phosphorylase"/>
    <property type="match status" value="1"/>
</dbReference>
<dbReference type="InterPro" id="IPR028098">
    <property type="entry name" value="Glyco_trans_4-like_N"/>
</dbReference>
<dbReference type="PANTHER" id="PTHR46401:SF2">
    <property type="entry name" value="GLYCOSYLTRANSFERASE WBBK-RELATED"/>
    <property type="match status" value="1"/>
</dbReference>
<proteinExistence type="predicted"/>
<keyword evidence="5" id="KW-1185">Reference proteome</keyword>
<accession>A0A5B8M6U1</accession>
<dbReference type="AlphaFoldDB" id="A0A5B8M6U1"/>
<dbReference type="Pfam" id="PF13439">
    <property type="entry name" value="Glyco_transf_4"/>
    <property type="match status" value="1"/>
</dbReference>
<dbReference type="EMBL" id="CP042305">
    <property type="protein sequence ID" value="QDZ16428.1"/>
    <property type="molecule type" value="Genomic_DNA"/>
</dbReference>
<dbReference type="OrthoDB" id="9801609at2"/>
<protein>
    <submittedName>
        <fullName evidence="4">Glycosyltransferase family 4 protein</fullName>
    </submittedName>
</protein>
<dbReference type="GO" id="GO:0009103">
    <property type="term" value="P:lipopolysaccharide biosynthetic process"/>
    <property type="evidence" value="ECO:0007669"/>
    <property type="project" value="TreeGrafter"/>
</dbReference>
<dbReference type="CDD" id="cd03809">
    <property type="entry name" value="GT4_MtfB-like"/>
    <property type="match status" value="1"/>
</dbReference>
<evidence type="ECO:0000256" key="1">
    <source>
        <dbReference type="ARBA" id="ARBA00022676"/>
    </source>
</evidence>
<dbReference type="KEGG" id="huw:FPZ11_18245"/>
<keyword evidence="1" id="KW-0328">Glycosyltransferase</keyword>
<gene>
    <name evidence="4" type="ORF">FPZ11_18245</name>
</gene>
<organism evidence="4 5">
    <name type="scientific">Humibacter ginsenosidimutans</name>
    <dbReference type="NCBI Taxonomy" id="2599293"/>
    <lineage>
        <taxon>Bacteria</taxon>
        <taxon>Bacillati</taxon>
        <taxon>Actinomycetota</taxon>
        <taxon>Actinomycetes</taxon>
        <taxon>Micrococcales</taxon>
        <taxon>Microbacteriaceae</taxon>
        <taxon>Humibacter</taxon>
    </lineage>
</organism>
<dbReference type="Proteomes" id="UP000320216">
    <property type="component" value="Chromosome"/>
</dbReference>